<dbReference type="FunFam" id="1.20.1070.10:FF:000291">
    <property type="entry name" value="Predicted protein"/>
    <property type="match status" value="1"/>
</dbReference>
<dbReference type="GO" id="GO:0005886">
    <property type="term" value="C:plasma membrane"/>
    <property type="evidence" value="ECO:0007669"/>
    <property type="project" value="TreeGrafter"/>
</dbReference>
<evidence type="ECO:0000256" key="8">
    <source>
        <dbReference type="RuleBase" id="RU000688"/>
    </source>
</evidence>
<keyword evidence="6 8" id="KW-0675">Receptor</keyword>
<feature type="transmembrane region" description="Helical" evidence="9">
    <location>
        <begin position="153"/>
        <end position="172"/>
    </location>
</feature>
<organism evidence="11 12">
    <name type="scientific">Actinia tenebrosa</name>
    <name type="common">Australian red waratah sea anemone</name>
    <dbReference type="NCBI Taxonomy" id="6105"/>
    <lineage>
        <taxon>Eukaryota</taxon>
        <taxon>Metazoa</taxon>
        <taxon>Cnidaria</taxon>
        <taxon>Anthozoa</taxon>
        <taxon>Hexacorallia</taxon>
        <taxon>Actiniaria</taxon>
        <taxon>Actiniidae</taxon>
        <taxon>Actinia</taxon>
    </lineage>
</organism>
<keyword evidence="5 9" id="KW-0472">Membrane</keyword>
<proteinExistence type="inferred from homology"/>
<feature type="domain" description="G-protein coupled receptors family 1 profile" evidence="10">
    <location>
        <begin position="47"/>
        <end position="314"/>
    </location>
</feature>
<reference evidence="12" key="1">
    <citation type="submission" date="2025-08" db="UniProtKB">
        <authorList>
            <consortium name="RefSeq"/>
        </authorList>
    </citation>
    <scope>IDENTIFICATION</scope>
    <source>
        <tissue evidence="12">Tentacle</tissue>
    </source>
</reference>
<evidence type="ECO:0000256" key="6">
    <source>
        <dbReference type="ARBA" id="ARBA00023170"/>
    </source>
</evidence>
<dbReference type="RefSeq" id="XP_031574755.1">
    <property type="nucleotide sequence ID" value="XM_031718895.1"/>
</dbReference>
<dbReference type="PRINTS" id="PR00237">
    <property type="entry name" value="GPCRRHODOPSN"/>
</dbReference>
<dbReference type="OrthoDB" id="5960627at2759"/>
<dbReference type="Gene3D" id="1.20.1070.10">
    <property type="entry name" value="Rhodopsin 7-helix transmembrane proteins"/>
    <property type="match status" value="1"/>
</dbReference>
<dbReference type="InterPro" id="IPR000276">
    <property type="entry name" value="GPCR_Rhodpsn"/>
</dbReference>
<keyword evidence="3 9" id="KW-1133">Transmembrane helix</keyword>
<comment type="subcellular location">
    <subcellularLocation>
        <location evidence="1">Membrane</location>
        <topology evidence="1">Multi-pass membrane protein</topology>
    </subcellularLocation>
</comment>
<evidence type="ECO:0000256" key="7">
    <source>
        <dbReference type="ARBA" id="ARBA00023224"/>
    </source>
</evidence>
<feature type="transmembrane region" description="Helical" evidence="9">
    <location>
        <begin position="295"/>
        <end position="317"/>
    </location>
</feature>
<sequence>MTSNTTDNDTLLPMDDDMCPAAKQGSSAEQVIKTIACILVLLVAVVTNCFVIFIVRKKQRIRSVTNCLVANMACSDLLIGSVNMPNMISEVVTSSEALPFEQPLANLVCKLLVFSQDISTFCSIMCLIVIAIERYCAIFYPFKKYLTLKNVKYVILVCWVVAGIVASPLLYANKIVEDHGLFYCSEQWSPAFGSSDIAASRGYTTATFVLLYAIPLALICFLYAAVVYRLWNQTIPGDHRTPERRQQRAKLKKRVLKMLIAIVLAFALCWLPYHLFFFLDNFHPPYEACGAPAELYFAAKFLAYSNSAISPCIFVFFDIGVRRYLTASISPCIQTITNHSNQNIRHRTSAYYSSRSEPPVSFANGVKLKEFKVYDLEVKNQPMANENGNDVKQEMNGLVIIDDTPDLIAGHRNKSFTNEIFVKDEHITRRTVSFAELQH</sequence>
<dbReference type="PROSITE" id="PS00237">
    <property type="entry name" value="G_PROTEIN_RECEP_F1_1"/>
    <property type="match status" value="1"/>
</dbReference>
<dbReference type="CDD" id="cd00637">
    <property type="entry name" value="7tm_classA_rhodopsin-like"/>
    <property type="match status" value="1"/>
</dbReference>
<evidence type="ECO:0000259" key="10">
    <source>
        <dbReference type="PROSITE" id="PS50262"/>
    </source>
</evidence>
<accession>A0A6P8JE80</accession>
<dbReference type="SUPFAM" id="SSF81321">
    <property type="entry name" value="Family A G protein-coupled receptor-like"/>
    <property type="match status" value="1"/>
</dbReference>
<evidence type="ECO:0000313" key="11">
    <source>
        <dbReference type="Proteomes" id="UP000515163"/>
    </source>
</evidence>
<dbReference type="PANTHER" id="PTHR45695">
    <property type="entry name" value="LEUCOKININ RECEPTOR-RELATED"/>
    <property type="match status" value="1"/>
</dbReference>
<feature type="transmembrane region" description="Helical" evidence="9">
    <location>
        <begin position="31"/>
        <end position="55"/>
    </location>
</feature>
<dbReference type="PROSITE" id="PS50262">
    <property type="entry name" value="G_PROTEIN_RECEP_F1_2"/>
    <property type="match status" value="1"/>
</dbReference>
<dbReference type="PANTHER" id="PTHR45695:SF9">
    <property type="entry name" value="LEUCOKININ RECEPTOR"/>
    <property type="match status" value="1"/>
</dbReference>
<evidence type="ECO:0000256" key="3">
    <source>
        <dbReference type="ARBA" id="ARBA00022989"/>
    </source>
</evidence>
<evidence type="ECO:0000256" key="1">
    <source>
        <dbReference type="ARBA" id="ARBA00004141"/>
    </source>
</evidence>
<evidence type="ECO:0000256" key="4">
    <source>
        <dbReference type="ARBA" id="ARBA00023040"/>
    </source>
</evidence>
<evidence type="ECO:0000256" key="5">
    <source>
        <dbReference type="ARBA" id="ARBA00023136"/>
    </source>
</evidence>
<keyword evidence="2 8" id="KW-0812">Transmembrane</keyword>
<dbReference type="Proteomes" id="UP000515163">
    <property type="component" value="Unplaced"/>
</dbReference>
<dbReference type="KEGG" id="aten:116308475"/>
<keyword evidence="7 8" id="KW-0807">Transducer</keyword>
<dbReference type="InterPro" id="IPR017452">
    <property type="entry name" value="GPCR_Rhodpsn_7TM"/>
</dbReference>
<comment type="similarity">
    <text evidence="8">Belongs to the G-protein coupled receptor 1 family.</text>
</comment>
<evidence type="ECO:0000313" key="12">
    <source>
        <dbReference type="RefSeq" id="XP_031574755.1"/>
    </source>
</evidence>
<keyword evidence="4 8" id="KW-0297">G-protein coupled receptor</keyword>
<evidence type="ECO:0000256" key="9">
    <source>
        <dbReference type="SAM" id="Phobius"/>
    </source>
</evidence>
<dbReference type="GO" id="GO:0004930">
    <property type="term" value="F:G protein-coupled receptor activity"/>
    <property type="evidence" value="ECO:0007669"/>
    <property type="project" value="UniProtKB-KW"/>
</dbReference>
<dbReference type="AlphaFoldDB" id="A0A6P8JE80"/>
<feature type="transmembrane region" description="Helical" evidence="9">
    <location>
        <begin position="67"/>
        <end position="84"/>
    </location>
</feature>
<protein>
    <submittedName>
        <fullName evidence="12">QRFP-like peptide receptor</fullName>
    </submittedName>
</protein>
<dbReference type="Pfam" id="PF00001">
    <property type="entry name" value="7tm_1"/>
    <property type="match status" value="1"/>
</dbReference>
<keyword evidence="11" id="KW-1185">Reference proteome</keyword>
<gene>
    <name evidence="12" type="primary">LOC116308475</name>
</gene>
<feature type="transmembrane region" description="Helical" evidence="9">
    <location>
        <begin position="209"/>
        <end position="231"/>
    </location>
</feature>
<dbReference type="InParanoid" id="A0A6P8JE80"/>
<evidence type="ECO:0000256" key="2">
    <source>
        <dbReference type="ARBA" id="ARBA00022692"/>
    </source>
</evidence>
<feature type="transmembrane region" description="Helical" evidence="9">
    <location>
        <begin position="104"/>
        <end position="132"/>
    </location>
</feature>
<feature type="transmembrane region" description="Helical" evidence="9">
    <location>
        <begin position="255"/>
        <end position="275"/>
    </location>
</feature>
<name>A0A6P8JE80_ACTTE</name>
<dbReference type="GeneID" id="116308475"/>